<reference evidence="1 2" key="1">
    <citation type="submission" date="2019-02" db="EMBL/GenBank/DDBJ databases">
        <title>Deep-cultivation of Planctomycetes and their phenomic and genomic characterization uncovers novel biology.</title>
        <authorList>
            <person name="Wiegand S."/>
            <person name="Jogler M."/>
            <person name="Boedeker C."/>
            <person name="Pinto D."/>
            <person name="Vollmers J."/>
            <person name="Rivas-Marin E."/>
            <person name="Kohn T."/>
            <person name="Peeters S.H."/>
            <person name="Heuer A."/>
            <person name="Rast P."/>
            <person name="Oberbeckmann S."/>
            <person name="Bunk B."/>
            <person name="Jeske O."/>
            <person name="Meyerdierks A."/>
            <person name="Storesund J.E."/>
            <person name="Kallscheuer N."/>
            <person name="Luecker S."/>
            <person name="Lage O.M."/>
            <person name="Pohl T."/>
            <person name="Merkel B.J."/>
            <person name="Hornburger P."/>
            <person name="Mueller R.-W."/>
            <person name="Bruemmer F."/>
            <person name="Labrenz M."/>
            <person name="Spormann A.M."/>
            <person name="Op den Camp H."/>
            <person name="Overmann J."/>
            <person name="Amann R."/>
            <person name="Jetten M.S.M."/>
            <person name="Mascher T."/>
            <person name="Medema M.H."/>
            <person name="Devos D.P."/>
            <person name="Kaster A.-K."/>
            <person name="Ovreas L."/>
            <person name="Rohde M."/>
            <person name="Galperin M.Y."/>
            <person name="Jogler C."/>
        </authorList>
    </citation>
    <scope>NUCLEOTIDE SEQUENCE [LARGE SCALE GENOMIC DNA]</scope>
    <source>
        <strain evidence="1 2">Mal4</strain>
    </source>
</reference>
<dbReference type="PROSITE" id="PS51257">
    <property type="entry name" value="PROKAR_LIPOPROTEIN"/>
    <property type="match status" value="1"/>
</dbReference>
<name>A0A517ZDK8_9PLAN</name>
<gene>
    <name evidence="1" type="ORF">Mal4_49130</name>
</gene>
<protein>
    <recommendedName>
        <fullName evidence="3">Bacterial OB-fold domain-containing protein</fullName>
    </recommendedName>
</protein>
<evidence type="ECO:0000313" key="1">
    <source>
        <dbReference type="EMBL" id="QDU40555.1"/>
    </source>
</evidence>
<keyword evidence="2" id="KW-1185">Reference proteome</keyword>
<evidence type="ECO:0000313" key="2">
    <source>
        <dbReference type="Proteomes" id="UP000320496"/>
    </source>
</evidence>
<organism evidence="1 2">
    <name type="scientific">Maioricimonas rarisocia</name>
    <dbReference type="NCBI Taxonomy" id="2528026"/>
    <lineage>
        <taxon>Bacteria</taxon>
        <taxon>Pseudomonadati</taxon>
        <taxon>Planctomycetota</taxon>
        <taxon>Planctomycetia</taxon>
        <taxon>Planctomycetales</taxon>
        <taxon>Planctomycetaceae</taxon>
        <taxon>Maioricimonas</taxon>
    </lineage>
</organism>
<proteinExistence type="predicted"/>
<dbReference type="EMBL" id="CP036275">
    <property type="protein sequence ID" value="QDU40555.1"/>
    <property type="molecule type" value="Genomic_DNA"/>
</dbReference>
<dbReference type="KEGG" id="mri:Mal4_49130"/>
<dbReference type="OrthoDB" id="5771727at2"/>
<dbReference type="Proteomes" id="UP000320496">
    <property type="component" value="Chromosome"/>
</dbReference>
<evidence type="ECO:0008006" key="3">
    <source>
        <dbReference type="Google" id="ProtNLM"/>
    </source>
</evidence>
<dbReference type="RefSeq" id="WP_145371835.1">
    <property type="nucleotide sequence ID" value="NZ_CP036275.1"/>
</dbReference>
<accession>A0A517ZDK8</accession>
<dbReference type="AlphaFoldDB" id="A0A517ZDK8"/>
<sequence length="137" mass="15060">MRSCFALLTIGAITSATMFGCTDEVDEVVEGEATTGEVRTLTGEVVEVLDGRTFTMKDEHEWIEGDLLTVVSNTDLPPDFNDEDEVTVTGTVQNVGYIEVESGYDWDFDPEVEAELEDVRGFLIADSVSVTEHEEAD</sequence>